<dbReference type="AlphaFoldDB" id="A0A8X6IVT7"/>
<organism evidence="2 3">
    <name type="scientific">Trichonephila clavata</name>
    <name type="common">Joro spider</name>
    <name type="synonym">Nephila clavata</name>
    <dbReference type="NCBI Taxonomy" id="2740835"/>
    <lineage>
        <taxon>Eukaryota</taxon>
        <taxon>Metazoa</taxon>
        <taxon>Ecdysozoa</taxon>
        <taxon>Arthropoda</taxon>
        <taxon>Chelicerata</taxon>
        <taxon>Arachnida</taxon>
        <taxon>Araneae</taxon>
        <taxon>Araneomorphae</taxon>
        <taxon>Entelegynae</taxon>
        <taxon>Araneoidea</taxon>
        <taxon>Nephilidae</taxon>
        <taxon>Trichonephila</taxon>
    </lineage>
</organism>
<feature type="region of interest" description="Disordered" evidence="1">
    <location>
        <begin position="15"/>
        <end position="54"/>
    </location>
</feature>
<protein>
    <submittedName>
        <fullName evidence="2">Uncharacterized protein</fullName>
    </submittedName>
</protein>
<evidence type="ECO:0000313" key="3">
    <source>
        <dbReference type="Proteomes" id="UP000887116"/>
    </source>
</evidence>
<keyword evidence="3" id="KW-1185">Reference proteome</keyword>
<name>A0A8X6IVT7_TRICU</name>
<proteinExistence type="predicted"/>
<feature type="compositionally biased region" description="Polar residues" evidence="1">
    <location>
        <begin position="34"/>
        <end position="46"/>
    </location>
</feature>
<accession>A0A8X6IVT7</accession>
<evidence type="ECO:0000313" key="2">
    <source>
        <dbReference type="EMBL" id="GFR02063.1"/>
    </source>
</evidence>
<evidence type="ECO:0000256" key="1">
    <source>
        <dbReference type="SAM" id="MobiDB-lite"/>
    </source>
</evidence>
<dbReference type="EMBL" id="BMAO01015492">
    <property type="protein sequence ID" value="GFR02063.1"/>
    <property type="molecule type" value="Genomic_DNA"/>
</dbReference>
<reference evidence="2" key="1">
    <citation type="submission" date="2020-07" db="EMBL/GenBank/DDBJ databases">
        <title>Multicomponent nature underlies the extraordinary mechanical properties of spider dragline silk.</title>
        <authorList>
            <person name="Kono N."/>
            <person name="Nakamura H."/>
            <person name="Mori M."/>
            <person name="Yoshida Y."/>
            <person name="Ohtoshi R."/>
            <person name="Malay A.D."/>
            <person name="Moran D.A.P."/>
            <person name="Tomita M."/>
            <person name="Numata K."/>
            <person name="Arakawa K."/>
        </authorList>
    </citation>
    <scope>NUCLEOTIDE SEQUENCE</scope>
</reference>
<gene>
    <name evidence="2" type="ORF">TNCT_588161</name>
</gene>
<sequence length="114" mass="12754">MGVVSRCKTHEVKRVTYTSQKAKSKSKDRIRLENASQEQSNGTNKTPYYRVKQRGERKRINVAERISISNGDSTPAAGAVEIMRVDDEIASILTPDYAGIGYIRSSFMKRLGNS</sequence>
<comment type="caution">
    <text evidence="2">The sequence shown here is derived from an EMBL/GenBank/DDBJ whole genome shotgun (WGS) entry which is preliminary data.</text>
</comment>
<dbReference type="Proteomes" id="UP000887116">
    <property type="component" value="Unassembled WGS sequence"/>
</dbReference>